<dbReference type="AlphaFoldDB" id="A0A841Z404"/>
<evidence type="ECO:0000313" key="1">
    <source>
        <dbReference type="EMBL" id="MBC1500000.1"/>
    </source>
</evidence>
<gene>
    <name evidence="1" type="ORF">HB943_05240</name>
</gene>
<dbReference type="EMBL" id="JAARRL010000006">
    <property type="protein sequence ID" value="MBC1500000.1"/>
    <property type="molecule type" value="Genomic_DNA"/>
</dbReference>
<name>A0A841Z404_9LIST</name>
<reference evidence="1 2" key="1">
    <citation type="submission" date="2020-03" db="EMBL/GenBank/DDBJ databases">
        <title>Soil Listeria distribution.</title>
        <authorList>
            <person name="Liao J."/>
            <person name="Wiedmann M."/>
        </authorList>
    </citation>
    <scope>NUCLEOTIDE SEQUENCE [LARGE SCALE GENOMIC DNA]</scope>
    <source>
        <strain evidence="1 2">FSL L7-1523</strain>
    </source>
</reference>
<dbReference type="Proteomes" id="UP000564536">
    <property type="component" value="Unassembled WGS sequence"/>
</dbReference>
<organism evidence="1 2">
    <name type="scientific">Listeria weihenstephanensis</name>
    <dbReference type="NCBI Taxonomy" id="1006155"/>
    <lineage>
        <taxon>Bacteria</taxon>
        <taxon>Bacillati</taxon>
        <taxon>Bacillota</taxon>
        <taxon>Bacilli</taxon>
        <taxon>Bacillales</taxon>
        <taxon>Listeriaceae</taxon>
        <taxon>Listeria</taxon>
    </lineage>
</organism>
<accession>A0A841Z404</accession>
<protein>
    <submittedName>
        <fullName evidence="1">Uncharacterized protein</fullName>
    </submittedName>
</protein>
<sequence length="93" mass="11029">MEKIHVICVGLDNYYSDLKKMLAEPCQIDKYHNTEFMRDFLECIAVQNCYEVDHAEILTVENSKDGEQYMFTFKSCEDSLKEGICRIEYKGYY</sequence>
<comment type="caution">
    <text evidence="1">The sequence shown here is derived from an EMBL/GenBank/DDBJ whole genome shotgun (WGS) entry which is preliminary data.</text>
</comment>
<evidence type="ECO:0000313" key="2">
    <source>
        <dbReference type="Proteomes" id="UP000564536"/>
    </source>
</evidence>
<dbReference type="RefSeq" id="WP_185425057.1">
    <property type="nucleotide sequence ID" value="NZ_JAARRL010000006.1"/>
</dbReference>
<proteinExistence type="predicted"/>